<feature type="domain" description="Inhibitor I9" evidence="9">
    <location>
        <begin position="66"/>
        <end position="111"/>
    </location>
</feature>
<dbReference type="Pfam" id="PF05922">
    <property type="entry name" value="Inhibitor_I9"/>
    <property type="match status" value="1"/>
</dbReference>
<feature type="active site" description="Charge relay system" evidence="5">
    <location>
        <position position="342"/>
    </location>
</feature>
<dbReference type="Gene3D" id="3.40.50.200">
    <property type="entry name" value="Peptidase S8/S53 domain"/>
    <property type="match status" value="1"/>
</dbReference>
<feature type="domain" description="Peptidase S8/S53" evidence="8">
    <location>
        <begin position="145"/>
        <end position="378"/>
    </location>
</feature>
<dbReference type="InterPro" id="IPR000209">
    <property type="entry name" value="Peptidase_S8/S53_dom"/>
</dbReference>
<dbReference type="SUPFAM" id="SSF52743">
    <property type="entry name" value="Subtilisin-like"/>
    <property type="match status" value="1"/>
</dbReference>
<protein>
    <submittedName>
        <fullName evidence="10">S8 family peptidase</fullName>
    </submittedName>
</protein>
<evidence type="ECO:0000259" key="9">
    <source>
        <dbReference type="Pfam" id="PF05922"/>
    </source>
</evidence>
<keyword evidence="11" id="KW-1185">Reference proteome</keyword>
<keyword evidence="2 5" id="KW-0645">Protease</keyword>
<name>A0ABZ0LZR4_9ACTN</name>
<evidence type="ECO:0000256" key="6">
    <source>
        <dbReference type="RuleBase" id="RU003355"/>
    </source>
</evidence>
<accession>A0ABZ0LZR4</accession>
<feature type="chain" id="PRO_5045663108" evidence="7">
    <location>
        <begin position="28"/>
        <end position="396"/>
    </location>
</feature>
<evidence type="ECO:0000256" key="1">
    <source>
        <dbReference type="ARBA" id="ARBA00011073"/>
    </source>
</evidence>
<dbReference type="PANTHER" id="PTHR43806">
    <property type="entry name" value="PEPTIDASE S8"/>
    <property type="match status" value="1"/>
</dbReference>
<evidence type="ECO:0000256" key="3">
    <source>
        <dbReference type="ARBA" id="ARBA00022801"/>
    </source>
</evidence>
<dbReference type="EMBL" id="CP137573">
    <property type="protein sequence ID" value="WOX24284.1"/>
    <property type="molecule type" value="Genomic_DNA"/>
</dbReference>
<dbReference type="Gene3D" id="3.30.70.80">
    <property type="entry name" value="Peptidase S8 propeptide/proteinase inhibitor I9"/>
    <property type="match status" value="1"/>
</dbReference>
<dbReference type="RefSeq" id="WP_318106735.1">
    <property type="nucleotide sequence ID" value="NZ_CP137573.1"/>
</dbReference>
<keyword evidence="4 5" id="KW-0720">Serine protease</keyword>
<dbReference type="InterPro" id="IPR015500">
    <property type="entry name" value="Peptidase_S8_subtilisin-rel"/>
</dbReference>
<sequence>MRAATSRFRRLGTLIPVVALTAGLQFAASPTAQSATVGDLRLAPESLAVENSWIVVLKDGSTHAADLGVTPKHEYRSVLKGFSATMSRARAAALSADPRVAYVEQNATVRMSGTQPNPTWGLDRIDQRNLPLSSSYTYDTTASNVTAYIIDTGIRTSHGEFGGRASVGTDTVGDGQNGQDCQGHGTHVAGTVGGATYGVAKGVQLVAVRVLGCDGSGTNAGVIAGVDWVTAHARKPAVANMSLGGGANASLDAAVKRSIASGVTYAIAAGNGLPLLGLPANACNYSPARVPEAITVGATDNTDRRASFSNYGTCVDLFAPGVNITSAWKDNDAATNTISGTSMATPHTTGAAALYLAAHPTATPAQVSTAMTGSATPDKVQNPLTGSPNKLLYSRF</sequence>
<evidence type="ECO:0000259" key="8">
    <source>
        <dbReference type="Pfam" id="PF00082"/>
    </source>
</evidence>
<dbReference type="PROSITE" id="PS00136">
    <property type="entry name" value="SUBTILASE_ASP"/>
    <property type="match status" value="1"/>
</dbReference>
<dbReference type="PANTHER" id="PTHR43806:SF11">
    <property type="entry name" value="CEREVISIN-RELATED"/>
    <property type="match status" value="1"/>
</dbReference>
<feature type="active site" description="Charge relay system" evidence="5">
    <location>
        <position position="151"/>
    </location>
</feature>
<dbReference type="InterPro" id="IPR010259">
    <property type="entry name" value="S8pro/Inhibitor_I9"/>
</dbReference>
<evidence type="ECO:0000256" key="5">
    <source>
        <dbReference type="PROSITE-ProRule" id="PRU01240"/>
    </source>
</evidence>
<dbReference type="InterPro" id="IPR023827">
    <property type="entry name" value="Peptidase_S8_Asp-AS"/>
</dbReference>
<comment type="similarity">
    <text evidence="1 5 6">Belongs to the peptidase S8 family.</text>
</comment>
<dbReference type="InterPro" id="IPR036852">
    <property type="entry name" value="Peptidase_S8/S53_dom_sf"/>
</dbReference>
<dbReference type="PROSITE" id="PS00138">
    <property type="entry name" value="SUBTILASE_SER"/>
    <property type="match status" value="1"/>
</dbReference>
<reference evidence="10 11" key="1">
    <citation type="submission" date="2023-10" db="EMBL/GenBank/DDBJ databases">
        <title>The genome sequence of Streptomyces sp. HUAS YS2.</title>
        <authorList>
            <person name="Mo P."/>
        </authorList>
    </citation>
    <scope>NUCLEOTIDE SEQUENCE [LARGE SCALE GENOMIC DNA]</scope>
    <source>
        <strain evidence="10 11">HUAS YS2</strain>
    </source>
</reference>
<evidence type="ECO:0000313" key="10">
    <source>
        <dbReference type="EMBL" id="WOX24284.1"/>
    </source>
</evidence>
<organism evidence="10 11">
    <name type="scientific">Streptomyces solicathayae</name>
    <dbReference type="NCBI Taxonomy" id="3081768"/>
    <lineage>
        <taxon>Bacteria</taxon>
        <taxon>Bacillati</taxon>
        <taxon>Actinomycetota</taxon>
        <taxon>Actinomycetes</taxon>
        <taxon>Kitasatosporales</taxon>
        <taxon>Streptomycetaceae</taxon>
        <taxon>Streptomyces</taxon>
    </lineage>
</organism>
<feature type="signal peptide" evidence="7">
    <location>
        <begin position="1"/>
        <end position="27"/>
    </location>
</feature>
<proteinExistence type="inferred from homology"/>
<dbReference type="InterPro" id="IPR023828">
    <property type="entry name" value="Peptidase_S8_Ser-AS"/>
</dbReference>
<dbReference type="InterPro" id="IPR034193">
    <property type="entry name" value="PCSK9_ProteinaseK-like"/>
</dbReference>
<dbReference type="InterPro" id="IPR022398">
    <property type="entry name" value="Peptidase_S8_His-AS"/>
</dbReference>
<gene>
    <name evidence="10" type="ORF">R2D22_24050</name>
</gene>
<keyword evidence="7" id="KW-0732">Signal</keyword>
<dbReference type="InterPro" id="IPR037045">
    <property type="entry name" value="S8pro/Inhibitor_I9_sf"/>
</dbReference>
<dbReference type="Pfam" id="PF00082">
    <property type="entry name" value="Peptidase_S8"/>
    <property type="match status" value="1"/>
</dbReference>
<dbReference type="PROSITE" id="PS51892">
    <property type="entry name" value="SUBTILASE"/>
    <property type="match status" value="1"/>
</dbReference>
<dbReference type="SUPFAM" id="SSF54897">
    <property type="entry name" value="Protease propeptides/inhibitors"/>
    <property type="match status" value="1"/>
</dbReference>
<evidence type="ECO:0000256" key="2">
    <source>
        <dbReference type="ARBA" id="ARBA00022670"/>
    </source>
</evidence>
<dbReference type="PROSITE" id="PS00137">
    <property type="entry name" value="SUBTILASE_HIS"/>
    <property type="match status" value="1"/>
</dbReference>
<dbReference type="Proteomes" id="UP001301731">
    <property type="component" value="Chromosome"/>
</dbReference>
<evidence type="ECO:0000256" key="7">
    <source>
        <dbReference type="SAM" id="SignalP"/>
    </source>
</evidence>
<dbReference type="PRINTS" id="PR00723">
    <property type="entry name" value="SUBTILISIN"/>
</dbReference>
<evidence type="ECO:0000256" key="4">
    <source>
        <dbReference type="ARBA" id="ARBA00022825"/>
    </source>
</evidence>
<keyword evidence="3 5" id="KW-0378">Hydrolase</keyword>
<evidence type="ECO:0000313" key="11">
    <source>
        <dbReference type="Proteomes" id="UP001301731"/>
    </source>
</evidence>
<dbReference type="CDD" id="cd04077">
    <property type="entry name" value="Peptidases_S8_PCSK9_ProteinaseK_like"/>
    <property type="match status" value="1"/>
</dbReference>
<dbReference type="InterPro" id="IPR050131">
    <property type="entry name" value="Peptidase_S8_subtilisin-like"/>
</dbReference>
<feature type="active site" description="Charge relay system" evidence="5">
    <location>
        <position position="184"/>
    </location>
</feature>